<dbReference type="Proteomes" id="UP000639772">
    <property type="component" value="Unassembled WGS sequence"/>
</dbReference>
<feature type="compositionally biased region" description="Polar residues" evidence="1">
    <location>
        <begin position="35"/>
        <end position="44"/>
    </location>
</feature>
<evidence type="ECO:0000256" key="1">
    <source>
        <dbReference type="SAM" id="MobiDB-lite"/>
    </source>
</evidence>
<feature type="compositionally biased region" description="Basic and acidic residues" evidence="1">
    <location>
        <begin position="1"/>
        <end position="19"/>
    </location>
</feature>
<reference evidence="2 3" key="1">
    <citation type="journal article" date="2020" name="Nat. Food">
        <title>A phased Vanilla planifolia genome enables genetic improvement of flavour and production.</title>
        <authorList>
            <person name="Hasing T."/>
            <person name="Tang H."/>
            <person name="Brym M."/>
            <person name="Khazi F."/>
            <person name="Huang T."/>
            <person name="Chambers A.H."/>
        </authorList>
    </citation>
    <scope>NUCLEOTIDE SEQUENCE [LARGE SCALE GENOMIC DNA]</scope>
    <source>
        <tissue evidence="2">Leaf</tissue>
    </source>
</reference>
<protein>
    <submittedName>
        <fullName evidence="2">Uncharacterized protein</fullName>
    </submittedName>
</protein>
<gene>
    <name evidence="2" type="ORF">HPP92_008475</name>
</gene>
<comment type="caution">
    <text evidence="2">The sequence shown here is derived from an EMBL/GenBank/DDBJ whole genome shotgun (WGS) entry which is preliminary data.</text>
</comment>
<evidence type="ECO:0000313" key="3">
    <source>
        <dbReference type="Proteomes" id="UP000639772"/>
    </source>
</evidence>
<sequence>MASQHESHETDSSKDDRQQQKGKGTRRHISRGDRTVQSNSSTESIDAIKAAEQRYVNAKAIRLRGPPDTKEAVARPRSNHNLPFCKKAPKQRTPPLTGLALPIKHVGERESRAINTEDTSLTAAQRTEN</sequence>
<feature type="region of interest" description="Disordered" evidence="1">
    <location>
        <begin position="66"/>
        <end position="98"/>
    </location>
</feature>
<name>A0A835R6E2_VANPL</name>
<dbReference type="AlphaFoldDB" id="A0A835R6E2"/>
<accession>A0A835R6E2</accession>
<dbReference type="EMBL" id="JADCNM010000004">
    <property type="protein sequence ID" value="KAG0486380.1"/>
    <property type="molecule type" value="Genomic_DNA"/>
</dbReference>
<organism evidence="2 3">
    <name type="scientific">Vanilla planifolia</name>
    <name type="common">Vanilla</name>
    <dbReference type="NCBI Taxonomy" id="51239"/>
    <lineage>
        <taxon>Eukaryota</taxon>
        <taxon>Viridiplantae</taxon>
        <taxon>Streptophyta</taxon>
        <taxon>Embryophyta</taxon>
        <taxon>Tracheophyta</taxon>
        <taxon>Spermatophyta</taxon>
        <taxon>Magnoliopsida</taxon>
        <taxon>Liliopsida</taxon>
        <taxon>Asparagales</taxon>
        <taxon>Orchidaceae</taxon>
        <taxon>Vanilloideae</taxon>
        <taxon>Vanilleae</taxon>
        <taxon>Vanilla</taxon>
    </lineage>
</organism>
<evidence type="ECO:0000313" key="2">
    <source>
        <dbReference type="EMBL" id="KAG0486380.1"/>
    </source>
</evidence>
<feature type="region of interest" description="Disordered" evidence="1">
    <location>
        <begin position="1"/>
        <end position="46"/>
    </location>
</feature>
<proteinExistence type="predicted"/>